<keyword evidence="2" id="KW-1185">Reference proteome</keyword>
<evidence type="ECO:0000313" key="2">
    <source>
        <dbReference type="Proteomes" id="UP000828941"/>
    </source>
</evidence>
<reference evidence="1 2" key="1">
    <citation type="journal article" date="2022" name="DNA Res.">
        <title>Chromosomal-level genome assembly of the orchid tree Bauhinia variegata (Leguminosae; Cercidoideae) supports the allotetraploid origin hypothesis of Bauhinia.</title>
        <authorList>
            <person name="Zhong Y."/>
            <person name="Chen Y."/>
            <person name="Zheng D."/>
            <person name="Pang J."/>
            <person name="Liu Y."/>
            <person name="Luo S."/>
            <person name="Meng S."/>
            <person name="Qian L."/>
            <person name="Wei D."/>
            <person name="Dai S."/>
            <person name="Zhou R."/>
        </authorList>
    </citation>
    <scope>NUCLEOTIDE SEQUENCE [LARGE SCALE GENOMIC DNA]</scope>
    <source>
        <strain evidence="1">BV-YZ2020</strain>
    </source>
</reference>
<name>A0ACB9KY11_BAUVA</name>
<gene>
    <name evidence="1" type="ORF">L6164_035233</name>
</gene>
<protein>
    <submittedName>
        <fullName evidence="1">Uncharacterized protein</fullName>
    </submittedName>
</protein>
<proteinExistence type="predicted"/>
<dbReference type="Proteomes" id="UP000828941">
    <property type="component" value="Chromosome 13"/>
</dbReference>
<evidence type="ECO:0000313" key="1">
    <source>
        <dbReference type="EMBL" id="KAI4302009.1"/>
    </source>
</evidence>
<organism evidence="1 2">
    <name type="scientific">Bauhinia variegata</name>
    <name type="common">Purple orchid tree</name>
    <name type="synonym">Phanera variegata</name>
    <dbReference type="NCBI Taxonomy" id="167791"/>
    <lineage>
        <taxon>Eukaryota</taxon>
        <taxon>Viridiplantae</taxon>
        <taxon>Streptophyta</taxon>
        <taxon>Embryophyta</taxon>
        <taxon>Tracheophyta</taxon>
        <taxon>Spermatophyta</taxon>
        <taxon>Magnoliopsida</taxon>
        <taxon>eudicotyledons</taxon>
        <taxon>Gunneridae</taxon>
        <taxon>Pentapetalae</taxon>
        <taxon>rosids</taxon>
        <taxon>fabids</taxon>
        <taxon>Fabales</taxon>
        <taxon>Fabaceae</taxon>
        <taxon>Cercidoideae</taxon>
        <taxon>Cercideae</taxon>
        <taxon>Bauhiniinae</taxon>
        <taxon>Bauhinia</taxon>
    </lineage>
</organism>
<dbReference type="EMBL" id="CM039438">
    <property type="protein sequence ID" value="KAI4302009.1"/>
    <property type="molecule type" value="Genomic_DNA"/>
</dbReference>
<accession>A0ACB9KY11</accession>
<sequence>MNPNPSVPHPTPSTSIAYLSSNPNFINPNSNLSSLNKLVQLSHDTLGSLAGLVTPLKSQTPNENLIQCPFDPRHIMPPHSLFLHYLRCPSSPRPLRNLNDLLQSLTYPKTLKSSDGSHHNNLFLHTLDDPAAELCFSLDDYVHSGFNFFYRDCPGVVTSSYADATNNRTFTLPGFLSVECSNFIGASDTDTDTTNPQRVLLRIFPSEYWTIRNEVQAWNDYPVTYSYGVIRAISGVRIAKGCNLLTWIIANSPRFGVIIDIAMQQHIFLLFSLCLKSILREASSLMDVLTKEQTMDSNLAAMSTRCPIMLQALTWLGSQLSILYGATNGKLFVLHLLKLCILDGASCLLLFPFEQKFTEATGLREEFQNSDTSDNDVKFDLPVEQNADARQDNNEDGTVCSRKIFVSQVAAAIAALHERSILEDRIKGLWFSQHPTRYQLLAEHCYVSEKANEERKKRPDYRPVIDHDGLARQQSCKQDSSKEKTREELLAEERDYKRRRMSYRGKKIKRSALQVTRDIIEDYMEEIKQAGGIGAQVKESQERETFPSNAYSGHGKITIEAKNLRKVDHDSPEASACIPSYYEQQSHTNYCDKRKAVKDDFSRDYAQSRHEKYKKHGFAEDQWSTDDEYDREYASRSTERNRSHSRSHDHSRHRMKQDYSIKNYDQKSRSSDRRRSYMHKNQGSASPLKNAFEDRYDPSESTDICDDDISSSTKYSKPVKFYDEKFH</sequence>
<comment type="caution">
    <text evidence="1">The sequence shown here is derived from an EMBL/GenBank/DDBJ whole genome shotgun (WGS) entry which is preliminary data.</text>
</comment>